<feature type="domain" description="PAS" evidence="10">
    <location>
        <begin position="8"/>
        <end position="52"/>
    </location>
</feature>
<dbReference type="Gene3D" id="1.10.287.130">
    <property type="match status" value="1"/>
</dbReference>
<dbReference type="Gene3D" id="3.30.450.20">
    <property type="entry name" value="PAS domain"/>
    <property type="match status" value="1"/>
</dbReference>
<evidence type="ECO:0000256" key="2">
    <source>
        <dbReference type="ARBA" id="ARBA00012438"/>
    </source>
</evidence>
<dbReference type="Proteomes" id="UP000243205">
    <property type="component" value="Unassembled WGS sequence"/>
</dbReference>
<evidence type="ECO:0000313" key="11">
    <source>
        <dbReference type="EMBL" id="SDD94945.1"/>
    </source>
</evidence>
<proteinExistence type="predicted"/>
<dbReference type="PANTHER" id="PTHR43065">
    <property type="entry name" value="SENSOR HISTIDINE KINASE"/>
    <property type="match status" value="1"/>
</dbReference>
<dbReference type="SUPFAM" id="SSF55785">
    <property type="entry name" value="PYP-like sensor domain (PAS domain)"/>
    <property type="match status" value="1"/>
</dbReference>
<keyword evidence="3" id="KW-0597">Phosphoprotein</keyword>
<evidence type="ECO:0000256" key="7">
    <source>
        <dbReference type="ARBA" id="ARBA00022840"/>
    </source>
</evidence>
<evidence type="ECO:0000256" key="3">
    <source>
        <dbReference type="ARBA" id="ARBA00022553"/>
    </source>
</evidence>
<dbReference type="Pfam" id="PF08448">
    <property type="entry name" value="PAS_4"/>
    <property type="match status" value="1"/>
</dbReference>
<keyword evidence="4" id="KW-0808">Transferase</keyword>
<keyword evidence="8" id="KW-0902">Two-component regulatory system</keyword>
<evidence type="ECO:0000313" key="12">
    <source>
        <dbReference type="Proteomes" id="UP000243205"/>
    </source>
</evidence>
<dbReference type="RefSeq" id="WP_092076246.1">
    <property type="nucleotide sequence ID" value="NZ_FNAQ01000002.1"/>
</dbReference>
<dbReference type="InterPro" id="IPR003661">
    <property type="entry name" value="HisK_dim/P_dom"/>
</dbReference>
<dbReference type="InterPro" id="IPR036097">
    <property type="entry name" value="HisK_dim/P_sf"/>
</dbReference>
<comment type="catalytic activity">
    <reaction evidence="1">
        <text>ATP + protein L-histidine = ADP + protein N-phospho-L-histidine.</text>
        <dbReference type="EC" id="2.7.13.3"/>
    </reaction>
</comment>
<dbReference type="CDD" id="cd00130">
    <property type="entry name" value="PAS"/>
    <property type="match status" value="1"/>
</dbReference>
<gene>
    <name evidence="11" type="ORF">SAMN05661003_102208</name>
</gene>
<dbReference type="InterPro" id="IPR000014">
    <property type="entry name" value="PAS"/>
</dbReference>
<dbReference type="InterPro" id="IPR003594">
    <property type="entry name" value="HATPase_dom"/>
</dbReference>
<keyword evidence="7" id="KW-0067">ATP-binding</keyword>
<name>A0A1G6YZ71_9BACT</name>
<dbReference type="OrthoDB" id="9773941at2"/>
<evidence type="ECO:0000259" key="9">
    <source>
        <dbReference type="PROSITE" id="PS50109"/>
    </source>
</evidence>
<evidence type="ECO:0000256" key="4">
    <source>
        <dbReference type="ARBA" id="ARBA00022679"/>
    </source>
</evidence>
<dbReference type="PANTHER" id="PTHR43065:SF10">
    <property type="entry name" value="PEROXIDE STRESS-ACTIVATED HISTIDINE KINASE MAK3"/>
    <property type="match status" value="1"/>
</dbReference>
<dbReference type="EC" id="2.7.13.3" evidence="2"/>
<dbReference type="EMBL" id="FNAQ01000002">
    <property type="protein sequence ID" value="SDD94945.1"/>
    <property type="molecule type" value="Genomic_DNA"/>
</dbReference>
<organism evidence="11 12">
    <name type="scientific">Desulfuromonas thiophila</name>
    <dbReference type="NCBI Taxonomy" id="57664"/>
    <lineage>
        <taxon>Bacteria</taxon>
        <taxon>Pseudomonadati</taxon>
        <taxon>Thermodesulfobacteriota</taxon>
        <taxon>Desulfuromonadia</taxon>
        <taxon>Desulfuromonadales</taxon>
        <taxon>Desulfuromonadaceae</taxon>
        <taxon>Desulfuromonas</taxon>
    </lineage>
</organism>
<dbReference type="SMART" id="SM00091">
    <property type="entry name" value="PAS"/>
    <property type="match status" value="1"/>
</dbReference>
<protein>
    <recommendedName>
        <fullName evidence="2">histidine kinase</fullName>
        <ecNumber evidence="2">2.7.13.3</ecNumber>
    </recommendedName>
</protein>
<reference evidence="12" key="1">
    <citation type="submission" date="2016-10" db="EMBL/GenBank/DDBJ databases">
        <authorList>
            <person name="Varghese N."/>
            <person name="Submissions S."/>
        </authorList>
    </citation>
    <scope>NUCLEOTIDE SEQUENCE [LARGE SCALE GENOMIC DNA]</scope>
    <source>
        <strain evidence="12">DSM 8987</strain>
    </source>
</reference>
<evidence type="ECO:0000256" key="8">
    <source>
        <dbReference type="ARBA" id="ARBA00023012"/>
    </source>
</evidence>
<dbReference type="InterPro" id="IPR013656">
    <property type="entry name" value="PAS_4"/>
</dbReference>
<evidence type="ECO:0000256" key="1">
    <source>
        <dbReference type="ARBA" id="ARBA00000085"/>
    </source>
</evidence>
<dbReference type="SMART" id="SM00387">
    <property type="entry name" value="HATPase_c"/>
    <property type="match status" value="1"/>
</dbReference>
<dbReference type="PROSITE" id="PS50109">
    <property type="entry name" value="HIS_KIN"/>
    <property type="match status" value="1"/>
</dbReference>
<dbReference type="CDD" id="cd00082">
    <property type="entry name" value="HisKA"/>
    <property type="match status" value="1"/>
</dbReference>
<keyword evidence="6 11" id="KW-0418">Kinase</keyword>
<dbReference type="NCBIfam" id="TIGR00229">
    <property type="entry name" value="sensory_box"/>
    <property type="match status" value="1"/>
</dbReference>
<keyword evidence="5" id="KW-0547">Nucleotide-binding</keyword>
<keyword evidence="12" id="KW-1185">Reference proteome</keyword>
<evidence type="ECO:0000256" key="6">
    <source>
        <dbReference type="ARBA" id="ARBA00022777"/>
    </source>
</evidence>
<dbReference type="Gene3D" id="3.30.565.10">
    <property type="entry name" value="Histidine kinase-like ATPase, C-terminal domain"/>
    <property type="match status" value="1"/>
</dbReference>
<dbReference type="PROSITE" id="PS50112">
    <property type="entry name" value="PAS"/>
    <property type="match status" value="1"/>
</dbReference>
<dbReference type="InterPro" id="IPR004358">
    <property type="entry name" value="Sig_transdc_His_kin-like_C"/>
</dbReference>
<evidence type="ECO:0000259" key="10">
    <source>
        <dbReference type="PROSITE" id="PS50112"/>
    </source>
</evidence>
<dbReference type="STRING" id="57664.SAMN05661003_102208"/>
<dbReference type="GO" id="GO:0000155">
    <property type="term" value="F:phosphorelay sensor kinase activity"/>
    <property type="evidence" value="ECO:0007669"/>
    <property type="project" value="InterPro"/>
</dbReference>
<dbReference type="SMART" id="SM00388">
    <property type="entry name" value="HisKA"/>
    <property type="match status" value="1"/>
</dbReference>
<dbReference type="GO" id="GO:0005524">
    <property type="term" value="F:ATP binding"/>
    <property type="evidence" value="ECO:0007669"/>
    <property type="project" value="UniProtKB-KW"/>
</dbReference>
<feature type="domain" description="Histidine kinase" evidence="9">
    <location>
        <begin position="146"/>
        <end position="365"/>
    </location>
</feature>
<evidence type="ECO:0000256" key="5">
    <source>
        <dbReference type="ARBA" id="ARBA00022741"/>
    </source>
</evidence>
<dbReference type="SUPFAM" id="SSF47384">
    <property type="entry name" value="Homodimeric domain of signal transducing histidine kinase"/>
    <property type="match status" value="1"/>
</dbReference>
<dbReference type="InterPro" id="IPR036890">
    <property type="entry name" value="HATPase_C_sf"/>
</dbReference>
<dbReference type="InterPro" id="IPR035965">
    <property type="entry name" value="PAS-like_dom_sf"/>
</dbReference>
<dbReference type="PRINTS" id="PR00344">
    <property type="entry name" value="BCTRLSENSOR"/>
</dbReference>
<accession>A0A1G6YZ71</accession>
<dbReference type="SUPFAM" id="SSF55874">
    <property type="entry name" value="ATPase domain of HSP90 chaperone/DNA topoisomerase II/histidine kinase"/>
    <property type="match status" value="1"/>
</dbReference>
<dbReference type="Pfam" id="PF02518">
    <property type="entry name" value="HATPase_c"/>
    <property type="match status" value="1"/>
</dbReference>
<dbReference type="AlphaFoldDB" id="A0A1G6YZ71"/>
<dbReference type="Pfam" id="PF00512">
    <property type="entry name" value="HisKA"/>
    <property type="match status" value="1"/>
</dbReference>
<sequence>MSLPSSNTAELPIAILENLSEAIIAVDCSSRVLLFNPAAEALTGLSRRQAVGSPLQQIFAASPGILHLVTAVLTSGRSVTDRDSLLLERPPTPPVPASACATPLYDRNGRIEGVILSLRNAAYQRQLEQEIQRADRLAMLGTLAAGLAHEIRNPLGGIKGAAQLLSLELADRPQLLDYTAIMIKESNRVNQIIEELMRLTQPRPSRTAAVDINRLLAELVLLQKQSEAAAHLQFELQLDPSLPAIAGDPALLPRLFLNLIKNAIEACTGGGHIRIRSCIDPDQHLVRPGESPCPFVLVQIQDSGCGIPPENLANIFTPFYTTKAQGTGLGLALCQKIVYDHDGLLQFDSVPDHGTCCSVYLPFRPLPAA</sequence>
<dbReference type="InterPro" id="IPR005467">
    <property type="entry name" value="His_kinase_dom"/>
</dbReference>